<evidence type="ECO:0000313" key="1">
    <source>
        <dbReference type="EMBL" id="KAF5931951.1"/>
    </source>
</evidence>
<protein>
    <submittedName>
        <fullName evidence="1">Uncharacterized protein</fullName>
    </submittedName>
</protein>
<organism evidence="1 2">
    <name type="scientific">Camellia sinensis</name>
    <name type="common">Tea plant</name>
    <name type="synonym">Thea sinensis</name>
    <dbReference type="NCBI Taxonomy" id="4442"/>
    <lineage>
        <taxon>Eukaryota</taxon>
        <taxon>Viridiplantae</taxon>
        <taxon>Streptophyta</taxon>
        <taxon>Embryophyta</taxon>
        <taxon>Tracheophyta</taxon>
        <taxon>Spermatophyta</taxon>
        <taxon>Magnoliopsida</taxon>
        <taxon>eudicotyledons</taxon>
        <taxon>Gunneridae</taxon>
        <taxon>Pentapetalae</taxon>
        <taxon>asterids</taxon>
        <taxon>Ericales</taxon>
        <taxon>Theaceae</taxon>
        <taxon>Camellia</taxon>
    </lineage>
</organism>
<reference evidence="2" key="1">
    <citation type="journal article" date="2020" name="Nat. Commun.">
        <title>Genome assembly of wild tea tree DASZ reveals pedigree and selection history of tea varieties.</title>
        <authorList>
            <person name="Zhang W."/>
            <person name="Zhang Y."/>
            <person name="Qiu H."/>
            <person name="Guo Y."/>
            <person name="Wan H."/>
            <person name="Zhang X."/>
            <person name="Scossa F."/>
            <person name="Alseekh S."/>
            <person name="Zhang Q."/>
            <person name="Wang P."/>
            <person name="Xu L."/>
            <person name="Schmidt M.H."/>
            <person name="Jia X."/>
            <person name="Li D."/>
            <person name="Zhu A."/>
            <person name="Guo F."/>
            <person name="Chen W."/>
            <person name="Ni D."/>
            <person name="Usadel B."/>
            <person name="Fernie A.R."/>
            <person name="Wen W."/>
        </authorList>
    </citation>
    <scope>NUCLEOTIDE SEQUENCE [LARGE SCALE GENOMIC DNA]</scope>
    <source>
        <strain evidence="2">cv. G240</strain>
    </source>
</reference>
<dbReference type="AlphaFoldDB" id="A0A7J7FVE1"/>
<gene>
    <name evidence="1" type="ORF">HYC85_028122</name>
</gene>
<reference evidence="1 2" key="2">
    <citation type="submission" date="2020-07" db="EMBL/GenBank/DDBJ databases">
        <title>Genome assembly of wild tea tree DASZ reveals pedigree and selection history of tea varieties.</title>
        <authorList>
            <person name="Zhang W."/>
        </authorList>
    </citation>
    <scope>NUCLEOTIDE SEQUENCE [LARGE SCALE GENOMIC DNA]</scope>
    <source>
        <strain evidence="2">cv. G240</strain>
        <tissue evidence="1">Leaf</tissue>
    </source>
</reference>
<dbReference type="EMBL" id="JACBKZ010000014">
    <property type="protein sequence ID" value="KAF5931951.1"/>
    <property type="molecule type" value="Genomic_DNA"/>
</dbReference>
<comment type="caution">
    <text evidence="1">The sequence shown here is derived from an EMBL/GenBank/DDBJ whole genome shotgun (WGS) entry which is preliminary data.</text>
</comment>
<proteinExistence type="predicted"/>
<sequence>MDKLKVVNPCPEYSASTYFLRPQLVEFSSEEMWCDWMHSRSVADIAWRSPWLNLAKMSYSMSR</sequence>
<evidence type="ECO:0000313" key="2">
    <source>
        <dbReference type="Proteomes" id="UP000593564"/>
    </source>
</evidence>
<keyword evidence="2" id="KW-1185">Reference proteome</keyword>
<name>A0A7J7FVE1_CAMSI</name>
<dbReference type="Proteomes" id="UP000593564">
    <property type="component" value="Unassembled WGS sequence"/>
</dbReference>
<accession>A0A7J7FVE1</accession>